<dbReference type="GO" id="GO:0046872">
    <property type="term" value="F:metal ion binding"/>
    <property type="evidence" value="ECO:0007669"/>
    <property type="project" value="UniProtKB-KW"/>
</dbReference>
<dbReference type="InterPro" id="IPR006058">
    <property type="entry name" value="2Fe2S_fd_BS"/>
</dbReference>
<dbReference type="SUPFAM" id="SSF54292">
    <property type="entry name" value="2Fe-2S ferredoxin-like"/>
    <property type="match status" value="1"/>
</dbReference>
<evidence type="ECO:0000259" key="10">
    <source>
        <dbReference type="PROSITE" id="PS51085"/>
    </source>
</evidence>
<evidence type="ECO:0000313" key="11">
    <source>
        <dbReference type="EMBL" id="KOO28582.1"/>
    </source>
</evidence>
<dbReference type="NCBIfam" id="TIGR02008">
    <property type="entry name" value="fdx_plant"/>
    <property type="match status" value="1"/>
</dbReference>
<dbReference type="InterPro" id="IPR036010">
    <property type="entry name" value="2Fe-2S_ferredoxin-like_sf"/>
</dbReference>
<proteinExistence type="inferred from homology"/>
<dbReference type="CDD" id="cd00207">
    <property type="entry name" value="fer2"/>
    <property type="match status" value="1"/>
</dbReference>
<name>A0A0M0JQL0_9EUKA</name>
<comment type="caution">
    <text evidence="11">The sequence shown here is derived from an EMBL/GenBank/DDBJ whole genome shotgun (WGS) entry which is preliminary data.</text>
</comment>
<evidence type="ECO:0000256" key="2">
    <source>
        <dbReference type="ARBA" id="ARBA00022448"/>
    </source>
</evidence>
<dbReference type="Gene3D" id="3.10.20.30">
    <property type="match status" value="1"/>
</dbReference>
<keyword evidence="8" id="KW-0934">Plastid</keyword>
<feature type="domain" description="2Fe-2S ferredoxin-type" evidence="10">
    <location>
        <begin position="118"/>
        <end position="210"/>
    </location>
</feature>
<evidence type="ECO:0000256" key="6">
    <source>
        <dbReference type="ARBA" id="ARBA00023004"/>
    </source>
</evidence>
<evidence type="ECO:0000256" key="3">
    <source>
        <dbReference type="ARBA" id="ARBA00022714"/>
    </source>
</evidence>
<comment type="subcellular location">
    <subcellularLocation>
        <location evidence="8">Plastid</location>
        <location evidence="8">Chloroplast</location>
    </subcellularLocation>
</comment>
<evidence type="ECO:0000256" key="1">
    <source>
        <dbReference type="ARBA" id="ARBA00007874"/>
    </source>
</evidence>
<evidence type="ECO:0000256" key="4">
    <source>
        <dbReference type="ARBA" id="ARBA00022723"/>
    </source>
</evidence>
<dbReference type="InterPro" id="IPR010241">
    <property type="entry name" value="Fd_pln"/>
</dbReference>
<comment type="cofactor">
    <cofactor evidence="8">
        <name>[2Fe-2S] cluster</name>
        <dbReference type="ChEBI" id="CHEBI:190135"/>
    </cofactor>
    <text evidence="8">Binds 1 [2Fe-2S] cluster.</text>
</comment>
<dbReference type="PANTHER" id="PTHR43112">
    <property type="entry name" value="FERREDOXIN"/>
    <property type="match status" value="1"/>
</dbReference>
<dbReference type="EMBL" id="JWZX01002548">
    <property type="protein sequence ID" value="KOO28582.1"/>
    <property type="molecule type" value="Genomic_DNA"/>
</dbReference>
<dbReference type="PROSITE" id="PS51085">
    <property type="entry name" value="2FE2S_FER_2"/>
    <property type="match status" value="1"/>
</dbReference>
<reference evidence="12" key="1">
    <citation type="journal article" date="2015" name="PLoS Genet.">
        <title>Genome Sequence and Transcriptome Analyses of Chrysochromulina tobin: Metabolic Tools for Enhanced Algal Fitness in the Prominent Order Prymnesiales (Haptophyceae).</title>
        <authorList>
            <person name="Hovde B.T."/>
            <person name="Deodato C.R."/>
            <person name="Hunsperger H.M."/>
            <person name="Ryken S.A."/>
            <person name="Yost W."/>
            <person name="Jha R.K."/>
            <person name="Patterson J."/>
            <person name="Monnat R.J. Jr."/>
            <person name="Barlow S.B."/>
            <person name="Starkenburg S.R."/>
            <person name="Cattolico R.A."/>
        </authorList>
    </citation>
    <scope>NUCLEOTIDE SEQUENCE</scope>
    <source>
        <strain evidence="12">CCMP291</strain>
    </source>
</reference>
<evidence type="ECO:0000256" key="9">
    <source>
        <dbReference type="SAM" id="SignalP"/>
    </source>
</evidence>
<dbReference type="GO" id="GO:0022900">
    <property type="term" value="P:electron transport chain"/>
    <property type="evidence" value="ECO:0007669"/>
    <property type="project" value="InterPro"/>
</dbReference>
<dbReference type="OrthoDB" id="1885901at2759"/>
<dbReference type="GO" id="GO:0009055">
    <property type="term" value="F:electron transfer activity"/>
    <property type="evidence" value="ECO:0007669"/>
    <property type="project" value="InterPro"/>
</dbReference>
<dbReference type="InterPro" id="IPR012675">
    <property type="entry name" value="Beta-grasp_dom_sf"/>
</dbReference>
<keyword evidence="2 8" id="KW-0813">Transport</keyword>
<dbReference type="GO" id="GO:0009507">
    <property type="term" value="C:chloroplast"/>
    <property type="evidence" value="ECO:0007669"/>
    <property type="project" value="UniProtKB-SubCell"/>
</dbReference>
<comment type="function">
    <text evidence="8">Ferredoxins are iron-sulfur proteins that transfer electrons in a wide variety of metabolic reactions.</text>
</comment>
<dbReference type="PROSITE" id="PS00197">
    <property type="entry name" value="2FE2S_FER_1"/>
    <property type="match status" value="1"/>
</dbReference>
<keyword evidence="5 8" id="KW-0249">Electron transport</keyword>
<organism evidence="11 12">
    <name type="scientific">Chrysochromulina tobinii</name>
    <dbReference type="NCBI Taxonomy" id="1460289"/>
    <lineage>
        <taxon>Eukaryota</taxon>
        <taxon>Haptista</taxon>
        <taxon>Haptophyta</taxon>
        <taxon>Prymnesiophyceae</taxon>
        <taxon>Prymnesiales</taxon>
        <taxon>Chrysochromulinaceae</taxon>
        <taxon>Chrysochromulina</taxon>
    </lineage>
</organism>
<evidence type="ECO:0000256" key="7">
    <source>
        <dbReference type="ARBA" id="ARBA00023014"/>
    </source>
</evidence>
<evidence type="ECO:0000256" key="5">
    <source>
        <dbReference type="ARBA" id="ARBA00022982"/>
    </source>
</evidence>
<evidence type="ECO:0000313" key="12">
    <source>
        <dbReference type="Proteomes" id="UP000037460"/>
    </source>
</evidence>
<keyword evidence="4 8" id="KW-0479">Metal-binding</keyword>
<dbReference type="AlphaFoldDB" id="A0A0M0JQL0"/>
<comment type="similarity">
    <text evidence="1 8">Belongs to the 2Fe2S plant-type ferredoxin family.</text>
</comment>
<dbReference type="Proteomes" id="UP000037460">
    <property type="component" value="Unassembled WGS sequence"/>
</dbReference>
<keyword evidence="7 8" id="KW-0411">Iron-sulfur</keyword>
<feature type="chain" id="PRO_5005601988" description="Ferredoxin" evidence="9">
    <location>
        <begin position="17"/>
        <end position="213"/>
    </location>
</feature>
<dbReference type="Pfam" id="PF00111">
    <property type="entry name" value="Fer2"/>
    <property type="match status" value="1"/>
</dbReference>
<keyword evidence="8" id="KW-0150">Chloroplast</keyword>
<keyword evidence="6 8" id="KW-0408">Iron</keyword>
<keyword evidence="3 8" id="KW-0001">2Fe-2S</keyword>
<protein>
    <recommendedName>
        <fullName evidence="8">Ferredoxin</fullName>
    </recommendedName>
</protein>
<gene>
    <name evidence="11" type="ORF">Ctob_007923</name>
</gene>
<dbReference type="GO" id="GO:0051537">
    <property type="term" value="F:2 iron, 2 sulfur cluster binding"/>
    <property type="evidence" value="ECO:0007669"/>
    <property type="project" value="UniProtKB-KW"/>
</dbReference>
<accession>A0A0M0JQL0</accession>
<sequence length="213" mass="22268">MMKHALLLLLPFAAAAFTVPTFKAPRIGARSAVHWSRMMADELQTWFETKTGIAPKFMGPIMQTCDSEMIGSVHNLALLNEAGMLETIFKPVVAASIKAALSKSGAAATLSGSAAATATSTVPIAEKFECPPNLSVLDAIDELGNAADFAGLPYACRAGSCSACTGKLVKGTMDLSGCGFLSAEQKAKGFVLTCAAKPTSDCTIETHKEEDLF</sequence>
<evidence type="ECO:0000256" key="8">
    <source>
        <dbReference type="RuleBase" id="RU364001"/>
    </source>
</evidence>
<dbReference type="InterPro" id="IPR001041">
    <property type="entry name" value="2Fe-2S_ferredoxin-type"/>
</dbReference>
<dbReference type="PANTHER" id="PTHR43112:SF3">
    <property type="entry name" value="FERREDOXIN-2, CHLOROPLASTIC"/>
    <property type="match status" value="1"/>
</dbReference>
<feature type="signal peptide" evidence="9">
    <location>
        <begin position="1"/>
        <end position="16"/>
    </location>
</feature>
<keyword evidence="12" id="KW-1185">Reference proteome</keyword>
<keyword evidence="9" id="KW-0732">Signal</keyword>